<dbReference type="EMBL" id="AP027151">
    <property type="protein sequence ID" value="BDV42961.1"/>
    <property type="molecule type" value="Genomic_DNA"/>
</dbReference>
<dbReference type="InterPro" id="IPR016461">
    <property type="entry name" value="COMT-like"/>
</dbReference>
<evidence type="ECO:0000313" key="6">
    <source>
        <dbReference type="EMBL" id="BDV42961.1"/>
    </source>
</evidence>
<dbReference type="RefSeq" id="WP_282003707.1">
    <property type="nucleotide sequence ID" value="NZ_AP027151.1"/>
</dbReference>
<dbReference type="Gene3D" id="1.10.287.1350">
    <property type="match status" value="1"/>
</dbReference>
<gene>
    <name evidence="6" type="ORF">GURASL_18840</name>
</gene>
<reference evidence="6 7" key="1">
    <citation type="submission" date="2022-12" db="EMBL/GenBank/DDBJ databases">
        <title>Polyphasic characterization of Geotalea uranireducens NIT-SL11 newly isolated from a complex of sewage sludge and microbially reduced graphene oxide.</title>
        <authorList>
            <person name="Xie L."/>
            <person name="Yoshida N."/>
            <person name="Meng L."/>
        </authorList>
    </citation>
    <scope>NUCLEOTIDE SEQUENCE [LARGE SCALE GENOMIC DNA]</scope>
    <source>
        <strain evidence="6 7">NIT-SL11</strain>
    </source>
</reference>
<evidence type="ECO:0000313" key="7">
    <source>
        <dbReference type="Proteomes" id="UP001317705"/>
    </source>
</evidence>
<dbReference type="PIRSF" id="PIRSF005739">
    <property type="entry name" value="O-mtase"/>
    <property type="match status" value="1"/>
</dbReference>
<keyword evidence="7" id="KW-1185">Reference proteome</keyword>
<dbReference type="PROSITE" id="PS51683">
    <property type="entry name" value="SAM_OMT_II"/>
    <property type="match status" value="1"/>
</dbReference>
<dbReference type="SUPFAM" id="SSF53335">
    <property type="entry name" value="S-adenosyl-L-methionine-dependent methyltransferases"/>
    <property type="match status" value="1"/>
</dbReference>
<sequence>MRSAVVPPWFVVKSLFALLRGLDRLRNTLTPPPLRLMELVGGYGATQIVRSAAELGLADLLAAGPKTIAELAAGCGADEDALARLIRPLCSLGICRKSASRGAFALGPLGEYLRSDHPETFRATAIAAGREQYDGMAGLTASIRRGGATFPERQGSDFFSCLAQREESGRHFADSMAEISRACLPAVLAEYDFSTIRHLVDVAGGTGALLNGILARYPQMAGTLFEQPSIVARVESSPGQSARCRCVAGDMFDAVPAGGDAYLLQRVLHDWDDEGALRILANCRRVMPSNGRLLLLELGMGGDDEQFVRFHADLLMLSLFGGRERTDDEFRDLLDRAGFTLHCVIETRSPLRIYEAFPSRWGTE</sequence>
<evidence type="ECO:0000259" key="5">
    <source>
        <dbReference type="Pfam" id="PF08100"/>
    </source>
</evidence>
<dbReference type="GO" id="GO:0032259">
    <property type="term" value="P:methylation"/>
    <property type="evidence" value="ECO:0007669"/>
    <property type="project" value="UniProtKB-KW"/>
</dbReference>
<evidence type="ECO:0000256" key="2">
    <source>
        <dbReference type="ARBA" id="ARBA00022679"/>
    </source>
</evidence>
<keyword evidence="3" id="KW-0949">S-adenosyl-L-methionine</keyword>
<dbReference type="PANTHER" id="PTHR43712:SF2">
    <property type="entry name" value="O-METHYLTRANSFERASE CICE"/>
    <property type="match status" value="1"/>
</dbReference>
<dbReference type="InterPro" id="IPR029063">
    <property type="entry name" value="SAM-dependent_MTases_sf"/>
</dbReference>
<dbReference type="InterPro" id="IPR036388">
    <property type="entry name" value="WH-like_DNA-bd_sf"/>
</dbReference>
<dbReference type="PANTHER" id="PTHR43712">
    <property type="entry name" value="PUTATIVE (AFU_ORTHOLOGUE AFUA_4G14580)-RELATED"/>
    <property type="match status" value="1"/>
</dbReference>
<dbReference type="SUPFAM" id="SSF46785">
    <property type="entry name" value="Winged helix' DNA-binding domain"/>
    <property type="match status" value="1"/>
</dbReference>
<proteinExistence type="predicted"/>
<dbReference type="InterPro" id="IPR012967">
    <property type="entry name" value="COMT_dimerisation"/>
</dbReference>
<dbReference type="Gene3D" id="1.10.10.10">
    <property type="entry name" value="Winged helix-like DNA-binding domain superfamily/Winged helix DNA-binding domain"/>
    <property type="match status" value="1"/>
</dbReference>
<name>A0ABM8ELR4_9BACT</name>
<keyword evidence="1 6" id="KW-0489">Methyltransferase</keyword>
<dbReference type="Pfam" id="PF08100">
    <property type="entry name" value="Dimerisation"/>
    <property type="match status" value="1"/>
</dbReference>
<dbReference type="Proteomes" id="UP001317705">
    <property type="component" value="Chromosome"/>
</dbReference>
<dbReference type="InterPro" id="IPR001077">
    <property type="entry name" value="COMT_C"/>
</dbReference>
<organism evidence="6 7">
    <name type="scientific">Geotalea uraniireducens</name>
    <dbReference type="NCBI Taxonomy" id="351604"/>
    <lineage>
        <taxon>Bacteria</taxon>
        <taxon>Pseudomonadati</taxon>
        <taxon>Thermodesulfobacteriota</taxon>
        <taxon>Desulfuromonadia</taxon>
        <taxon>Geobacterales</taxon>
        <taxon>Geobacteraceae</taxon>
        <taxon>Geotalea</taxon>
    </lineage>
</organism>
<evidence type="ECO:0000256" key="3">
    <source>
        <dbReference type="ARBA" id="ARBA00022691"/>
    </source>
</evidence>
<dbReference type="InterPro" id="IPR036390">
    <property type="entry name" value="WH_DNA-bd_sf"/>
</dbReference>
<keyword evidence="2" id="KW-0808">Transferase</keyword>
<evidence type="ECO:0000259" key="4">
    <source>
        <dbReference type="Pfam" id="PF00891"/>
    </source>
</evidence>
<feature type="domain" description="O-methyltransferase C-terminal" evidence="4">
    <location>
        <begin position="139"/>
        <end position="339"/>
    </location>
</feature>
<dbReference type="Pfam" id="PF00891">
    <property type="entry name" value="Methyltransf_2"/>
    <property type="match status" value="1"/>
</dbReference>
<protein>
    <submittedName>
        <fullName evidence="6">Methyltransferase</fullName>
    </submittedName>
</protein>
<dbReference type="GO" id="GO:0008168">
    <property type="term" value="F:methyltransferase activity"/>
    <property type="evidence" value="ECO:0007669"/>
    <property type="project" value="UniProtKB-KW"/>
</dbReference>
<evidence type="ECO:0000256" key="1">
    <source>
        <dbReference type="ARBA" id="ARBA00022603"/>
    </source>
</evidence>
<feature type="domain" description="O-methyltransferase dimerisation" evidence="5">
    <location>
        <begin position="37"/>
        <end position="113"/>
    </location>
</feature>
<dbReference type="Gene3D" id="3.40.50.150">
    <property type="entry name" value="Vaccinia Virus protein VP39"/>
    <property type="match status" value="1"/>
</dbReference>
<accession>A0ABM8ELR4</accession>